<dbReference type="Proteomes" id="UP000188268">
    <property type="component" value="Unassembled WGS sequence"/>
</dbReference>
<feature type="region of interest" description="Disordered" evidence="3">
    <location>
        <begin position="1"/>
        <end position="33"/>
    </location>
</feature>
<evidence type="ECO:0000313" key="6">
    <source>
        <dbReference type="Proteomes" id="UP000188268"/>
    </source>
</evidence>
<keyword evidence="6" id="KW-1185">Reference proteome</keyword>
<evidence type="ECO:0000256" key="1">
    <source>
        <dbReference type="ARBA" id="ARBA00004123"/>
    </source>
</evidence>
<dbReference type="PANTHER" id="PTHR47358">
    <property type="entry name" value="E3 UBIQUITIN-PROTEIN LIGASE HOS1"/>
    <property type="match status" value="1"/>
</dbReference>
<dbReference type="GO" id="GO:0005634">
    <property type="term" value="C:nucleus"/>
    <property type="evidence" value="ECO:0007669"/>
    <property type="project" value="UniProtKB-SubCell"/>
</dbReference>
<dbReference type="OrthoDB" id="20729at2759"/>
<name>A0A1R3GNC1_COCAP</name>
<dbReference type="EMBL" id="AWWV01013893">
    <property type="protein sequence ID" value="OMO59608.1"/>
    <property type="molecule type" value="Genomic_DNA"/>
</dbReference>
<dbReference type="InterPro" id="IPR025151">
    <property type="entry name" value="ELYS_dom"/>
</dbReference>
<keyword evidence="2" id="KW-0539">Nucleus</keyword>
<dbReference type="Gramene" id="OMO59608">
    <property type="protein sequence ID" value="OMO59608"/>
    <property type="gene ID" value="CCACVL1_24730"/>
</dbReference>
<feature type="region of interest" description="Disordered" evidence="3">
    <location>
        <begin position="854"/>
        <end position="873"/>
    </location>
</feature>
<dbReference type="InterPro" id="IPR027443">
    <property type="entry name" value="IPNS-like_sf"/>
</dbReference>
<proteinExistence type="predicted"/>
<dbReference type="Gene3D" id="2.60.120.330">
    <property type="entry name" value="B-lactam Antibiotic, Isopenicillin N Synthase, Chain"/>
    <property type="match status" value="1"/>
</dbReference>
<dbReference type="STRING" id="210143.A0A1R3GNC1"/>
<feature type="compositionally biased region" description="Polar residues" evidence="3">
    <location>
        <begin position="927"/>
        <end position="939"/>
    </location>
</feature>
<dbReference type="Pfam" id="PF13934">
    <property type="entry name" value="ELYS"/>
    <property type="match status" value="1"/>
</dbReference>
<organism evidence="5 6">
    <name type="scientific">Corchorus capsularis</name>
    <name type="common">Jute</name>
    <dbReference type="NCBI Taxonomy" id="210143"/>
    <lineage>
        <taxon>Eukaryota</taxon>
        <taxon>Viridiplantae</taxon>
        <taxon>Streptophyta</taxon>
        <taxon>Embryophyta</taxon>
        <taxon>Tracheophyta</taxon>
        <taxon>Spermatophyta</taxon>
        <taxon>Magnoliopsida</taxon>
        <taxon>eudicotyledons</taxon>
        <taxon>Gunneridae</taxon>
        <taxon>Pentapetalae</taxon>
        <taxon>rosids</taxon>
        <taxon>malvids</taxon>
        <taxon>Malvales</taxon>
        <taxon>Malvaceae</taxon>
        <taxon>Grewioideae</taxon>
        <taxon>Apeibeae</taxon>
        <taxon>Corchorus</taxon>
    </lineage>
</organism>
<sequence>MEKAEINGPILPSSPASNSRTVRSLASPPLQPNYSSRPVQEALEHLASIDLNELFNEAKVEYCRAARDLRSCGRYVQYALNSCGHASLCAECSQRCDLCPICRIPLPKSGNNRIRLRLYDECLDAGLISRRCDERKSTDVTDICMDETAVSSDAVTALLLDEKVVKDWVKRTFKNITAELQGIYYQEIKEMKDRLCSLLKFSVHLAGLSSVLEVLESSFKGRLVAQLHDLHQLQEGILKTKQHLEIAMWCIRHQFLEHVKSRHANFTSWRNLVRERKAAAIDRAWPDVLDHLADSTGSVGSLFIEDALANLDIEQAYDQEVGDKSDFPFLQKNGALSFFKSKIEGMTGCYPFENLRAAVDILFLRSSSDLVVAKRAIFLYYLFDRHWSMPEEEWRPIVDDFAASFGISRHLLLESFTFCLLDDHSDDALLESRQLLPEISGPATHPKIAQVLLERQSPEAAQMVLRCSGRDVVFQLVSLSEAVTIVRVKMECALLTEAFTYQRMLCTKVRDKKFKYGPSGDAFDDMKGQCRSWMDWVEVLVTEICCLCIRRNLVDRMIELPWNSDEEKYIHKCLLDQATAHPSTTIGSLLVVFYLQRYRYVEAYQVNLKLWSLEQEFISNNSVDEEVLSRMESQRQRRKELVDKGIELLPEVLQQQVKTGTFSDIVIASGQVDEMSASSGLSELQEPKSALLVPSTSDSILLRPDHMATPFRPPVFEIPKGGYVDKSHVEAGDNGSSSILQGKLFADAERASNLEVVKNFKFDDISSPGIRRLTPTYSTPVKGISWSSSRELPNRHLQEKQSNIIILEGEQNGFVNQVRKASPPYSRRVTANPVSTPSSNSGLFKGFANNLRSDVSGKRGQSDRDDGYLNVPATEDSMDISWSHERRSFDERNGNVGLRWRSDEASDEEEQSPQRPEEVSSSEEGAMQNNSKNKCTSTSHQLMVDNAKNRLNYLQERFTDLQSARKEGRAGDVAVLEEQVYQSLREWKAELFTPSPASSLLGGSLGSFSDDINRLLQLRGEEDDDATSPLKGPAVLKPETDIQNLSPSNLHLIPEDYLVNHEPEEHGFQGFDPCKVSTSALESTMVGNADINYQLDYHPFDLQQEFDHGLLIGANGTEDCVRDANPNVLPNISPPPSAFMGPKCALWDCTRPAQGSDWWSQDYCSNFHATLALNEDPPGMPPIVRPGGISLKDNLLLDALRAKSQGKNVGIPQCEGAATMKSPWNATDQQVSRSADLFDLSLLEGEILREWLFFDKPRRAFESGNRKQRSLPDYSGRGWHESRKQVMKEFGGQKRSYYMDPQPSGQYEWHLFEYEIYGCDAFALYRLELKLGNEKKSPKVKVTKDSLADLQKKMGRLTAEVPGDDKSPEIPSPDRIFNANSIRQVIGGGWNLETGDSKESFYVGPLADGLNQWPLEEDLPSWRSTVETYHKKVLSVGTKLLSLVALALRLDEDFFQKVGALNEPLAFIRLLHYPETYGASAHSDYGTTTFLVTDGVPGLQVCRDKSKKPRVWEDVPSMKGLSL</sequence>
<dbReference type="PANTHER" id="PTHR47358:SF2">
    <property type="entry name" value="E3 UBIQUITIN-PROTEIN LIGASE HOS1"/>
    <property type="match status" value="1"/>
</dbReference>
<comment type="subcellular location">
    <subcellularLocation>
        <location evidence="1">Nucleus</location>
    </subcellularLocation>
</comment>
<feature type="region of interest" description="Disordered" evidence="3">
    <location>
        <begin position="821"/>
        <end position="845"/>
    </location>
</feature>
<protein>
    <recommendedName>
        <fullName evidence="4">ELYS-like domain-containing protein</fullName>
    </recommendedName>
</protein>
<evidence type="ECO:0000259" key="4">
    <source>
        <dbReference type="Pfam" id="PF13934"/>
    </source>
</evidence>
<feature type="domain" description="ELYS-like" evidence="4">
    <location>
        <begin position="302"/>
        <end position="576"/>
    </location>
</feature>
<comment type="caution">
    <text evidence="5">The sequence shown here is derived from an EMBL/GenBank/DDBJ whole genome shotgun (WGS) entry which is preliminary data.</text>
</comment>
<dbReference type="GO" id="GO:0016567">
    <property type="term" value="P:protein ubiquitination"/>
    <property type="evidence" value="ECO:0007669"/>
    <property type="project" value="InterPro"/>
</dbReference>
<evidence type="ECO:0000256" key="2">
    <source>
        <dbReference type="ARBA" id="ARBA00023242"/>
    </source>
</evidence>
<dbReference type="InterPro" id="IPR044718">
    <property type="entry name" value="HOS1"/>
</dbReference>
<feature type="compositionally biased region" description="Polar residues" evidence="3">
    <location>
        <begin position="832"/>
        <end position="842"/>
    </location>
</feature>
<accession>A0A1R3GNC1</accession>
<feature type="region of interest" description="Disordered" evidence="3">
    <location>
        <begin position="897"/>
        <end position="939"/>
    </location>
</feature>
<evidence type="ECO:0000313" key="5">
    <source>
        <dbReference type="EMBL" id="OMO59608.1"/>
    </source>
</evidence>
<gene>
    <name evidence="5" type="ORF">CCACVL1_24730</name>
</gene>
<evidence type="ECO:0000256" key="3">
    <source>
        <dbReference type="SAM" id="MobiDB-lite"/>
    </source>
</evidence>
<dbReference type="SUPFAM" id="SSF51197">
    <property type="entry name" value="Clavaminate synthase-like"/>
    <property type="match status" value="1"/>
</dbReference>
<dbReference type="GO" id="GO:0004842">
    <property type="term" value="F:ubiquitin-protein transferase activity"/>
    <property type="evidence" value="ECO:0007669"/>
    <property type="project" value="InterPro"/>
</dbReference>
<feature type="compositionally biased region" description="Polar residues" evidence="3">
    <location>
        <begin position="14"/>
        <end position="24"/>
    </location>
</feature>
<reference evidence="5 6" key="1">
    <citation type="submission" date="2013-09" db="EMBL/GenBank/DDBJ databases">
        <title>Corchorus capsularis genome sequencing.</title>
        <authorList>
            <person name="Alam M."/>
            <person name="Haque M.S."/>
            <person name="Islam M.S."/>
            <person name="Emdad E.M."/>
            <person name="Islam M.M."/>
            <person name="Ahmed B."/>
            <person name="Halim A."/>
            <person name="Hossen Q.M.M."/>
            <person name="Hossain M.Z."/>
            <person name="Ahmed R."/>
            <person name="Khan M.M."/>
            <person name="Islam R."/>
            <person name="Rashid M.M."/>
            <person name="Khan S.A."/>
            <person name="Rahman M.S."/>
            <person name="Alam M."/>
        </authorList>
    </citation>
    <scope>NUCLEOTIDE SEQUENCE [LARGE SCALE GENOMIC DNA]</scope>
    <source>
        <strain evidence="6">cv. CVL-1</strain>
        <tissue evidence="5">Whole seedling</tissue>
    </source>
</reference>
<feature type="compositionally biased region" description="Basic and acidic residues" evidence="3">
    <location>
        <begin position="855"/>
        <end position="867"/>
    </location>
</feature>